<dbReference type="InterPro" id="IPR036390">
    <property type="entry name" value="WH_DNA-bd_sf"/>
</dbReference>
<dbReference type="SUPFAM" id="SSF46785">
    <property type="entry name" value="Winged helix' DNA-binding domain"/>
    <property type="match status" value="1"/>
</dbReference>
<dbReference type="PROSITE" id="PS50069">
    <property type="entry name" value="CULLIN_2"/>
    <property type="match status" value="1"/>
</dbReference>
<comment type="similarity">
    <text evidence="1 2 3">Belongs to the cullin family.</text>
</comment>
<dbReference type="Pfam" id="PF00888">
    <property type="entry name" value="Cullin"/>
    <property type="match status" value="1"/>
</dbReference>
<evidence type="ECO:0000313" key="7">
    <source>
        <dbReference type="Proteomes" id="UP001390339"/>
    </source>
</evidence>
<dbReference type="InterPro" id="IPR019559">
    <property type="entry name" value="Cullin_neddylation_domain"/>
</dbReference>
<dbReference type="Gene3D" id="3.30.230.130">
    <property type="entry name" value="Cullin, Chain C, Domain 2"/>
    <property type="match status" value="1"/>
</dbReference>
<gene>
    <name evidence="6" type="ORF">PGQ11_005228</name>
</gene>
<feature type="region of interest" description="Disordered" evidence="4">
    <location>
        <begin position="1"/>
        <end position="21"/>
    </location>
</feature>
<dbReference type="InterPro" id="IPR016159">
    <property type="entry name" value="Cullin_repeat-like_dom_sf"/>
</dbReference>
<dbReference type="InterPro" id="IPR045093">
    <property type="entry name" value="Cullin"/>
</dbReference>
<dbReference type="Gene3D" id="1.20.1310.10">
    <property type="entry name" value="Cullin Repeats"/>
    <property type="match status" value="4"/>
</dbReference>
<dbReference type="Pfam" id="PF26557">
    <property type="entry name" value="Cullin_AB"/>
    <property type="match status" value="1"/>
</dbReference>
<dbReference type="EMBL" id="JAPCWZ010000003">
    <property type="protein sequence ID" value="KAK8874714.1"/>
    <property type="molecule type" value="Genomic_DNA"/>
</dbReference>
<dbReference type="Proteomes" id="UP001390339">
    <property type="component" value="Unassembled WGS sequence"/>
</dbReference>
<evidence type="ECO:0000313" key="6">
    <source>
        <dbReference type="EMBL" id="KAK8874714.1"/>
    </source>
</evidence>
<dbReference type="SUPFAM" id="SSF74788">
    <property type="entry name" value="Cullin repeat-like"/>
    <property type="match status" value="1"/>
</dbReference>
<evidence type="ECO:0000256" key="4">
    <source>
        <dbReference type="SAM" id="MobiDB-lite"/>
    </source>
</evidence>
<evidence type="ECO:0000256" key="1">
    <source>
        <dbReference type="ARBA" id="ARBA00006019"/>
    </source>
</evidence>
<dbReference type="InterPro" id="IPR036317">
    <property type="entry name" value="Cullin_homology_sf"/>
</dbReference>
<dbReference type="Pfam" id="PF10557">
    <property type="entry name" value="Cullin_Nedd8"/>
    <property type="match status" value="1"/>
</dbReference>
<reference evidence="6 7" key="1">
    <citation type="journal article" date="2024" name="IMA Fungus">
        <title>Apiospora arundinis, a panoply of carbohydrate-active enzymes and secondary metabolites.</title>
        <authorList>
            <person name="Sorensen T."/>
            <person name="Petersen C."/>
            <person name="Muurmann A.T."/>
            <person name="Christiansen J.V."/>
            <person name="Brundto M.L."/>
            <person name="Overgaard C.K."/>
            <person name="Boysen A.T."/>
            <person name="Wollenberg R.D."/>
            <person name="Larsen T.O."/>
            <person name="Sorensen J.L."/>
            <person name="Nielsen K.L."/>
            <person name="Sondergaard T.E."/>
        </authorList>
    </citation>
    <scope>NUCLEOTIDE SEQUENCE [LARGE SCALE GENOMIC DNA]</scope>
    <source>
        <strain evidence="6 7">AAU 773</strain>
    </source>
</reference>
<evidence type="ECO:0000256" key="3">
    <source>
        <dbReference type="RuleBase" id="RU003829"/>
    </source>
</evidence>
<feature type="domain" description="Cullin family profile" evidence="5">
    <location>
        <begin position="445"/>
        <end position="700"/>
    </location>
</feature>
<evidence type="ECO:0000259" key="5">
    <source>
        <dbReference type="PROSITE" id="PS50069"/>
    </source>
</evidence>
<dbReference type="InterPro" id="IPR036388">
    <property type="entry name" value="WH-like_DNA-bd_sf"/>
</dbReference>
<dbReference type="SUPFAM" id="SSF75632">
    <property type="entry name" value="Cullin homology domain"/>
    <property type="match status" value="1"/>
</dbReference>
<dbReference type="SMART" id="SM00884">
    <property type="entry name" value="Cullin_Nedd8"/>
    <property type="match status" value="1"/>
</dbReference>
<dbReference type="InterPro" id="IPR001373">
    <property type="entry name" value="Cullin_N"/>
</dbReference>
<accession>A0ABR2JA68</accession>
<evidence type="ECO:0000256" key="2">
    <source>
        <dbReference type="PROSITE-ProRule" id="PRU00330"/>
    </source>
</evidence>
<comment type="caution">
    <text evidence="6">The sequence shown here is derived from an EMBL/GenBank/DDBJ whole genome shotgun (WGS) entry which is preliminary data.</text>
</comment>
<feature type="compositionally biased region" description="Low complexity" evidence="4">
    <location>
        <begin position="11"/>
        <end position="21"/>
    </location>
</feature>
<dbReference type="Gene3D" id="1.10.10.10">
    <property type="entry name" value="Winged helix-like DNA-binding domain superfamily/Winged helix DNA-binding domain"/>
    <property type="match status" value="1"/>
</dbReference>
<dbReference type="InterPro" id="IPR059120">
    <property type="entry name" value="Cullin-like_AB"/>
</dbReference>
<feature type="compositionally biased region" description="Gly residues" evidence="4">
    <location>
        <begin position="1"/>
        <end position="10"/>
    </location>
</feature>
<name>A0ABR2JA68_9PEZI</name>
<keyword evidence="7" id="KW-1185">Reference proteome</keyword>
<dbReference type="InterPro" id="IPR016158">
    <property type="entry name" value="Cullin_homology"/>
</dbReference>
<dbReference type="SMART" id="SM00182">
    <property type="entry name" value="CULLIN"/>
    <property type="match status" value="1"/>
</dbReference>
<dbReference type="PANTHER" id="PTHR11932">
    <property type="entry name" value="CULLIN"/>
    <property type="match status" value="1"/>
</dbReference>
<sequence>MITGRGGSALRGGNRIRPPRRPIVAPNADEFQFNWEHLESALRDIHEKNASGLSFEQLYRYAYKIVLKKAGDRLYENVKQFEERWFTEQVCPRIFELISRNLVAMTLSDVPGSSMVERRAMGERFLKGIREAWEEHNTSMNMTADILMYLDRGFTQGQNRPTIFAATIGLFRDHILRAALDGTDCIVFDIFNATILDQINMEREGDVIDKALLRSCTTMLESLHKTDEENEDEKLYYEVFEPVFLESSHAFYKSECDRLLQEGDAATWLRHTQRRLDEESDRCATTISQSSLPKVLAVVEQELISKHLEEFMNLDGSGVRAMIDNDRLDDLKLLYQLVSRVDPKKTALKNALSSRVIELGQEIEKILAQTDLAVLADGAKDGEKPKNKRNNASAQLTAAAVKWVADVLALKLRFDRLLADCFADDLTLQTALTKSFAEFINRFPRSAEYLSLYIDHNLKANLRDTSGTEADVVLEQAITLLRYLEDRDRFEKYYQKHLGRRLLHQRSSDLEVENEMISRMKRELGASFTSKFEGMFRDINLSKDMTESYAQHVKGLGATTKDQIGLGINVLGGNNWPKDVVGKYASPEQAGPGINFPVEIRALQDSFFSFYSQNRTGRKLTWIANAGTAELRSVFPKVPGKESGPLSKDRKYELTVPTYGMAVLLLFNDLTDGESLTFEEIQERTNIPSNDLVNILTGLSTAKNKRILVKEPNPALKSEPGDKFSFNNAFYSPTFKIKISTAIVANQVENAEERRDTDDKMLETRKYVIDAAVVRIMKQRKEMEHQLLTLEIVNQIKDKFKPNMALVKNRIADLIEREYLERCELGAAGSGRAAYRYLA</sequence>
<proteinExistence type="inferred from homology"/>
<organism evidence="6 7">
    <name type="scientific">Apiospora arundinis</name>
    <dbReference type="NCBI Taxonomy" id="335852"/>
    <lineage>
        <taxon>Eukaryota</taxon>
        <taxon>Fungi</taxon>
        <taxon>Dikarya</taxon>
        <taxon>Ascomycota</taxon>
        <taxon>Pezizomycotina</taxon>
        <taxon>Sordariomycetes</taxon>
        <taxon>Xylariomycetidae</taxon>
        <taxon>Amphisphaeriales</taxon>
        <taxon>Apiosporaceae</taxon>
        <taxon>Apiospora</taxon>
    </lineage>
</organism>
<protein>
    <submittedName>
        <fullName evidence="6">Ubiquitin-protein</fullName>
    </submittedName>
</protein>